<keyword evidence="7 12" id="KW-0067">ATP-binding</keyword>
<dbReference type="Proteomes" id="UP001057025">
    <property type="component" value="Chromosome"/>
</dbReference>
<evidence type="ECO:0000313" key="12">
    <source>
        <dbReference type="EMBL" id="USS87961.1"/>
    </source>
</evidence>
<proteinExistence type="inferred from homology"/>
<comment type="subcellular location">
    <subcellularLocation>
        <location evidence="1">Cell membrane</location>
        <topology evidence="1">Peripheral membrane protein</topology>
    </subcellularLocation>
</comment>
<dbReference type="PANTHER" id="PTHR43553">
    <property type="entry name" value="HEAVY METAL TRANSPORTER"/>
    <property type="match status" value="1"/>
</dbReference>
<dbReference type="SMART" id="SM00382">
    <property type="entry name" value="AAA"/>
    <property type="match status" value="2"/>
</dbReference>
<feature type="domain" description="ABC transporter" evidence="11">
    <location>
        <begin position="6"/>
        <end position="247"/>
    </location>
</feature>
<evidence type="ECO:0000259" key="11">
    <source>
        <dbReference type="PROSITE" id="PS50893"/>
    </source>
</evidence>
<dbReference type="Pfam" id="PF12558">
    <property type="entry name" value="DUF3744"/>
    <property type="match status" value="1"/>
</dbReference>
<dbReference type="NCBIfam" id="NF010167">
    <property type="entry name" value="PRK13648.1"/>
    <property type="match status" value="2"/>
</dbReference>
<dbReference type="PROSITE" id="PS50893">
    <property type="entry name" value="ABC_TRANSPORTER_2"/>
    <property type="match status" value="2"/>
</dbReference>
<evidence type="ECO:0000256" key="7">
    <source>
        <dbReference type="ARBA" id="ARBA00022840"/>
    </source>
</evidence>
<keyword evidence="9" id="KW-0472">Membrane</keyword>
<dbReference type="RefSeq" id="WP_252797251.1">
    <property type="nucleotide sequence ID" value="NZ_CP097118.1"/>
</dbReference>
<dbReference type="EMBL" id="CP097118">
    <property type="protein sequence ID" value="USS87961.1"/>
    <property type="molecule type" value="Genomic_DNA"/>
</dbReference>
<dbReference type="Gene3D" id="3.40.50.300">
    <property type="entry name" value="P-loop containing nucleotide triphosphate hydrolases"/>
    <property type="match status" value="2"/>
</dbReference>
<sequence>MTKPIIEFHDFSFKYNSQAEPNLTNVNLTVQPGEKLLILGPSGSGKSTLAKCINGLIPGEDQGTITGSGQVAGHPLGTTSLFDLSFSVSTVLQDPDSQFTGLTAGEDMAFMLENDAMPQTQMKQVVAKWAKRLQIQNLLQQAPQSLSGGQKQKVSLAGVLVNQAPILLLDEPLANLDPIASHEILDLVGKLQQELGFTLVMIEHRLDLVSALDFDHAIVLNDGHIVSDSDITTLLKTDVLETNGIEPPLYVRVLKAAGVDVTSVPNLANVHQLELTTEHQKQIQRWGSMETQTVNTRTQVTPLLTLQDVGFQYSTSQQATLKDVNCTINQGDFISVVGQNGAGKSTLMKLICGFLRGTGTIKWQGESLEPASIKEIAEHIGYVMQDPNQMLSQKTVFAEVALGLQLRHADQIETKVNDVLRVCGLYPFRNWPLSALSFGQRKRVTIAAILVLQPQLLILDEPTAGQDWQTYTEIMSFLEQLHQRGMTIMLITHDLELMAQYSNRVLVVGGGRLTADVTPAQLLNDQELMQAAHLCSTSLGTLAKRCETTEARLIAGLKEGGNERERN</sequence>
<feature type="domain" description="ABC transporter" evidence="11">
    <location>
        <begin position="304"/>
        <end position="535"/>
    </location>
</feature>
<dbReference type="GO" id="GO:0005524">
    <property type="term" value="F:ATP binding"/>
    <property type="evidence" value="ECO:0007669"/>
    <property type="project" value="UniProtKB-KW"/>
</dbReference>
<keyword evidence="4" id="KW-1003">Cell membrane</keyword>
<gene>
    <name evidence="12" type="ORF">M3M39_00275</name>
</gene>
<dbReference type="InterPro" id="IPR022216">
    <property type="entry name" value="ABC_Co_transporter"/>
</dbReference>
<evidence type="ECO:0000256" key="9">
    <source>
        <dbReference type="ARBA" id="ARBA00023136"/>
    </source>
</evidence>
<keyword evidence="5" id="KW-0677">Repeat</keyword>
<evidence type="ECO:0000256" key="6">
    <source>
        <dbReference type="ARBA" id="ARBA00022741"/>
    </source>
</evidence>
<evidence type="ECO:0000256" key="2">
    <source>
        <dbReference type="ARBA" id="ARBA00005417"/>
    </source>
</evidence>
<keyword evidence="6" id="KW-0547">Nucleotide-binding</keyword>
<keyword evidence="13" id="KW-1185">Reference proteome</keyword>
<accession>A0ABY5BUL6</accession>
<dbReference type="InterPro" id="IPR017871">
    <property type="entry name" value="ABC_transporter-like_CS"/>
</dbReference>
<organism evidence="12 13">
    <name type="scientific">Fructilactobacillus hinvesii</name>
    <dbReference type="NCBI Taxonomy" id="2940300"/>
    <lineage>
        <taxon>Bacteria</taxon>
        <taxon>Bacillati</taxon>
        <taxon>Bacillota</taxon>
        <taxon>Bacilli</taxon>
        <taxon>Lactobacillales</taxon>
        <taxon>Lactobacillaceae</taxon>
        <taxon>Fructilactobacillus</taxon>
    </lineage>
</organism>
<comment type="function">
    <text evidence="10">Probably part of an ABC transporter complex. Responsible for energy coupling to the transport system.</text>
</comment>
<dbReference type="Pfam" id="PF00005">
    <property type="entry name" value="ABC_tran"/>
    <property type="match status" value="2"/>
</dbReference>
<dbReference type="SUPFAM" id="SSF52540">
    <property type="entry name" value="P-loop containing nucleoside triphosphate hydrolases"/>
    <property type="match status" value="2"/>
</dbReference>
<dbReference type="InterPro" id="IPR003593">
    <property type="entry name" value="AAA+_ATPase"/>
</dbReference>
<dbReference type="PANTHER" id="PTHR43553:SF26">
    <property type="entry name" value="ABC TRANSPORTER ATP-BINDING PROTEIN BC_2655-RELATED"/>
    <property type="match status" value="1"/>
</dbReference>
<dbReference type="CDD" id="cd03225">
    <property type="entry name" value="ABC_cobalt_CbiO_domain1"/>
    <property type="match status" value="2"/>
</dbReference>
<evidence type="ECO:0000313" key="13">
    <source>
        <dbReference type="Proteomes" id="UP001057025"/>
    </source>
</evidence>
<keyword evidence="8" id="KW-1278">Translocase</keyword>
<evidence type="ECO:0000256" key="5">
    <source>
        <dbReference type="ARBA" id="ARBA00022737"/>
    </source>
</evidence>
<protein>
    <submittedName>
        <fullName evidence="12">ABC transporter ATP-binding protein</fullName>
    </submittedName>
</protein>
<evidence type="ECO:0000256" key="1">
    <source>
        <dbReference type="ARBA" id="ARBA00004202"/>
    </source>
</evidence>
<dbReference type="InterPro" id="IPR050095">
    <property type="entry name" value="ECF_ABC_transporter_ATP-bd"/>
</dbReference>
<evidence type="ECO:0000256" key="4">
    <source>
        <dbReference type="ARBA" id="ARBA00022475"/>
    </source>
</evidence>
<evidence type="ECO:0000256" key="8">
    <source>
        <dbReference type="ARBA" id="ARBA00022967"/>
    </source>
</evidence>
<evidence type="ECO:0000256" key="10">
    <source>
        <dbReference type="ARBA" id="ARBA00025157"/>
    </source>
</evidence>
<reference evidence="12" key="1">
    <citation type="submission" date="2022-05" db="EMBL/GenBank/DDBJ databases">
        <authorList>
            <person name="Oliphant S.A."/>
            <person name="Watson-Haigh N.S."/>
            <person name="Sumby K.M."/>
            <person name="Gardner J.M."/>
            <person name="Jiranek V."/>
        </authorList>
    </citation>
    <scope>NUCLEOTIDE SEQUENCE</scope>
    <source>
        <strain evidence="12">KI11_C11</strain>
    </source>
</reference>
<dbReference type="PROSITE" id="PS00211">
    <property type="entry name" value="ABC_TRANSPORTER_1"/>
    <property type="match status" value="2"/>
</dbReference>
<dbReference type="InterPro" id="IPR015856">
    <property type="entry name" value="ABC_transpr_CbiO/EcfA_su"/>
</dbReference>
<keyword evidence="3" id="KW-0813">Transport</keyword>
<comment type="similarity">
    <text evidence="2">Belongs to the ABC transporter superfamily.</text>
</comment>
<evidence type="ECO:0000256" key="3">
    <source>
        <dbReference type="ARBA" id="ARBA00022448"/>
    </source>
</evidence>
<name>A0ABY5BUL6_9LACO</name>
<dbReference type="InterPro" id="IPR003439">
    <property type="entry name" value="ABC_transporter-like_ATP-bd"/>
</dbReference>
<dbReference type="InterPro" id="IPR027417">
    <property type="entry name" value="P-loop_NTPase"/>
</dbReference>